<protein>
    <submittedName>
        <fullName evidence="1">Uncharacterized protein</fullName>
    </submittedName>
</protein>
<dbReference type="KEGG" id="acan:ACA1_128550"/>
<proteinExistence type="predicted"/>
<dbReference type="GeneID" id="14917659"/>
<gene>
    <name evidence="1" type="ORF">ACA1_128550</name>
</gene>
<organism evidence="1 2">
    <name type="scientific">Acanthamoeba castellanii (strain ATCC 30010 / Neff)</name>
    <dbReference type="NCBI Taxonomy" id="1257118"/>
    <lineage>
        <taxon>Eukaryota</taxon>
        <taxon>Amoebozoa</taxon>
        <taxon>Discosea</taxon>
        <taxon>Longamoebia</taxon>
        <taxon>Centramoebida</taxon>
        <taxon>Acanthamoebidae</taxon>
        <taxon>Acanthamoeba</taxon>
    </lineage>
</organism>
<name>L8GWJ9_ACACF</name>
<dbReference type="AlphaFoldDB" id="L8GWJ9"/>
<accession>L8GWJ9</accession>
<dbReference type="RefSeq" id="XP_004338981.1">
    <property type="nucleotide sequence ID" value="XM_004338933.1"/>
</dbReference>
<dbReference type="VEuPathDB" id="AmoebaDB:ACA1_128550"/>
<sequence length="143" mass="16357">MPAHTLKWEWGKGFKAPKMCMTCHIPKYEGIKNGPPEKQVKKHICVLQPCKSLTSCLSHHYQECVAHSQELLSCKQKLKDAEEVERQAAAEMAHWEAVQRNQEKAEHCLDCGKIQALLHSMGEDAMWEIFNDSLSESCMKYAK</sequence>
<reference evidence="1 2" key="1">
    <citation type="journal article" date="2013" name="Genome Biol.">
        <title>Genome of Acanthamoeba castellanii highlights extensive lateral gene transfer and early evolution of tyrosine kinase signaling.</title>
        <authorList>
            <person name="Clarke M."/>
            <person name="Lohan A.J."/>
            <person name="Liu B."/>
            <person name="Lagkouvardos I."/>
            <person name="Roy S."/>
            <person name="Zafar N."/>
            <person name="Bertelli C."/>
            <person name="Schilde C."/>
            <person name="Kianianmomeni A."/>
            <person name="Burglin T.R."/>
            <person name="Frech C."/>
            <person name="Turcotte B."/>
            <person name="Kopec K.O."/>
            <person name="Synnott J.M."/>
            <person name="Choo C."/>
            <person name="Paponov I."/>
            <person name="Finkler A."/>
            <person name="Soon Heng Tan C."/>
            <person name="Hutchins A.P."/>
            <person name="Weinmeier T."/>
            <person name="Rattei T."/>
            <person name="Chu J.S."/>
            <person name="Gimenez G."/>
            <person name="Irimia M."/>
            <person name="Rigden D.J."/>
            <person name="Fitzpatrick D.A."/>
            <person name="Lorenzo-Morales J."/>
            <person name="Bateman A."/>
            <person name="Chiu C.H."/>
            <person name="Tang P."/>
            <person name="Hegemann P."/>
            <person name="Fromm H."/>
            <person name="Raoult D."/>
            <person name="Greub G."/>
            <person name="Miranda-Saavedra D."/>
            <person name="Chen N."/>
            <person name="Nash P."/>
            <person name="Ginger M.L."/>
            <person name="Horn M."/>
            <person name="Schaap P."/>
            <person name="Caler L."/>
            <person name="Loftus B."/>
        </authorList>
    </citation>
    <scope>NUCLEOTIDE SEQUENCE [LARGE SCALE GENOMIC DNA]</scope>
    <source>
        <strain evidence="1 2">Neff</strain>
    </source>
</reference>
<evidence type="ECO:0000313" key="2">
    <source>
        <dbReference type="Proteomes" id="UP000011083"/>
    </source>
</evidence>
<dbReference type="EMBL" id="KB007979">
    <property type="protein sequence ID" value="ELR16968.1"/>
    <property type="molecule type" value="Genomic_DNA"/>
</dbReference>
<evidence type="ECO:0000313" key="1">
    <source>
        <dbReference type="EMBL" id="ELR16968.1"/>
    </source>
</evidence>
<keyword evidence="2" id="KW-1185">Reference proteome</keyword>
<dbReference type="Proteomes" id="UP000011083">
    <property type="component" value="Unassembled WGS sequence"/>
</dbReference>